<feature type="domain" description="PH" evidence="3">
    <location>
        <begin position="359"/>
        <end position="455"/>
    </location>
</feature>
<evidence type="ECO:0000313" key="4">
    <source>
        <dbReference type="Proteomes" id="UP000694871"/>
    </source>
</evidence>
<gene>
    <name evidence="5" type="primary">MPRIP</name>
</gene>
<evidence type="ECO:0000259" key="3">
    <source>
        <dbReference type="PROSITE" id="PS50003"/>
    </source>
</evidence>
<dbReference type="GeneID" id="107124241"/>
<dbReference type="Gene3D" id="2.30.29.30">
    <property type="entry name" value="Pleckstrin-homology domain (PH domain)/Phosphotyrosine-binding domain (PTB)"/>
    <property type="match status" value="2"/>
</dbReference>
<feature type="coiled-coil region" evidence="1">
    <location>
        <begin position="738"/>
        <end position="881"/>
    </location>
</feature>
<dbReference type="PANTHER" id="PTHR17271">
    <property type="entry name" value="PLECKSTRIN HOMOLOGY PH DOMAIN-CONTAINING PROTEIN"/>
    <property type="match status" value="1"/>
</dbReference>
<evidence type="ECO:0000313" key="5">
    <source>
        <dbReference type="RefSeq" id="XP_015283142.1"/>
    </source>
</evidence>
<keyword evidence="4" id="KW-1185">Reference proteome</keyword>
<name>A0ABM1LB05_GEKJA</name>
<feature type="domain" description="PH" evidence="3">
    <location>
        <begin position="26"/>
        <end position="133"/>
    </location>
</feature>
<dbReference type="SUPFAM" id="SSF50729">
    <property type="entry name" value="PH domain-like"/>
    <property type="match status" value="2"/>
</dbReference>
<dbReference type="Proteomes" id="UP000694871">
    <property type="component" value="Unplaced"/>
</dbReference>
<evidence type="ECO:0000256" key="1">
    <source>
        <dbReference type="SAM" id="Coils"/>
    </source>
</evidence>
<dbReference type="InterPro" id="IPR052223">
    <property type="entry name" value="Actin_Cytoskeleton_Reg"/>
</dbReference>
<feature type="compositionally biased region" description="Polar residues" evidence="2">
    <location>
        <begin position="286"/>
        <end position="303"/>
    </location>
</feature>
<accession>A0ABM1LB05</accession>
<dbReference type="PROSITE" id="PS50003">
    <property type="entry name" value="PH_DOMAIN"/>
    <property type="match status" value="2"/>
</dbReference>
<dbReference type="CDD" id="cd13275">
    <property type="entry name" value="PH_M-RIP"/>
    <property type="match status" value="1"/>
</dbReference>
<sequence length="1056" mass="120152">MIRGKSGRVRSTSKALGEAGAEIKAKPIYGGWLLLAPEGTDFDNPVHRSRKWQRRFFILYEHGLLRYALDEMPTTLPQGTINMNQCVDVVDGEGRTGQKFSLCILTPEKEHFIRAENKEIISGWLEMLVVYPRTNKQNQKKKRKVEPPTPQEPGPAKMAVTSSNILSAEKVPTTKSTLWQEDQPDGNGAVGVAPNPIEGPAPSACSLKEPTLDSKEDESAMDGDRGDCGRKARVESGYFSLEKTKQDTKVEEQQLPTPPSPPSPGTPNDRRSQVIEKFQALDNENAESMETNVSSGTAVSSETRQGRSEKRVYPRKRDFDAESATGSIQDMSACPLSSHRRAKSLDRRSTESSMTPDLLNFKKGWLTKQYKDGQWKKHWFVLTDQSLRYYRDSVAEEAADLDGEIDLSTCFDVTEYPVQRNYGFQIHTKEGEFTLSAMTSGIRRNWIQTIMKHVRPTTAPDVTKKNFSLKLSVLKPRLENCVLSCINVLCSLPEKKSKTSSSPEACPKPSEKQDSEPAEIDPEHKRSRVRERRREGRSKTFDWAEFRPIQQALARERGSEVEQSKGEGPAPLPMEPSPSDTDPGELERERARRREERRKRFENLDAPDEGNLEDFSRMEVDRVPGLPVTSEIKPQNVHVEIEQRWHQVETTPLREEKQVPIAPLQLAHPEDGDETLHKQHLTALLEKELEQSQKAASELLEQNRILQDQLKVALGREQSAREGYILQATCERGFAAMEETHQKKIEDLQRQHQRELEKLREEKDRLLAEETAATISAIEAMKNAHREELERELEKTQRSQISSNNSDVEALRRQYLEELQSVQRELEVLSEQYSQKCLENAHLAQALEAERQALRQCQRENQELNAHNQELNNRLATEITRLRALLTREGGAEAASTPLTQGKDAYELELSLSSSPLSPLQVLLRVKESEIQYLKQEISSLKDELQTVLRDKKYASDKYKDIYTELSIVKAKADCDINRLKEQLKAATEALGEKSPENTTGSRYDIMKSKSSPDFLKKDKTNVGRYYRNLRSKSLKEGLTVQERLKLFESKDLKKD</sequence>
<feature type="region of interest" description="Disordered" evidence="2">
    <location>
        <begin position="136"/>
        <end position="270"/>
    </location>
</feature>
<proteinExistence type="predicted"/>
<feature type="coiled-coil region" evidence="1">
    <location>
        <begin position="682"/>
        <end position="709"/>
    </location>
</feature>
<evidence type="ECO:0000256" key="2">
    <source>
        <dbReference type="SAM" id="MobiDB-lite"/>
    </source>
</evidence>
<dbReference type="InterPro" id="IPR001849">
    <property type="entry name" value="PH_domain"/>
</dbReference>
<dbReference type="InterPro" id="IPR011993">
    <property type="entry name" value="PH-like_dom_sf"/>
</dbReference>
<reference evidence="5" key="1">
    <citation type="submission" date="2025-08" db="UniProtKB">
        <authorList>
            <consortium name="RefSeq"/>
        </authorList>
    </citation>
    <scope>IDENTIFICATION</scope>
</reference>
<feature type="region of interest" description="Disordered" evidence="2">
    <location>
        <begin position="554"/>
        <end position="617"/>
    </location>
</feature>
<organism evidence="4 5">
    <name type="scientific">Gekko japonicus</name>
    <name type="common">Schlegel's Japanese gecko</name>
    <dbReference type="NCBI Taxonomy" id="146911"/>
    <lineage>
        <taxon>Eukaryota</taxon>
        <taxon>Metazoa</taxon>
        <taxon>Chordata</taxon>
        <taxon>Craniata</taxon>
        <taxon>Vertebrata</taxon>
        <taxon>Euteleostomi</taxon>
        <taxon>Lepidosauria</taxon>
        <taxon>Squamata</taxon>
        <taxon>Bifurcata</taxon>
        <taxon>Gekkota</taxon>
        <taxon>Gekkonidae</taxon>
        <taxon>Gekkoninae</taxon>
        <taxon>Gekko</taxon>
    </lineage>
</organism>
<feature type="compositionally biased region" description="Basic and acidic residues" evidence="2">
    <location>
        <begin position="585"/>
        <end position="603"/>
    </location>
</feature>
<feature type="coiled-coil region" evidence="1">
    <location>
        <begin position="924"/>
        <end position="990"/>
    </location>
</feature>
<feature type="compositionally biased region" description="Basic and acidic residues" evidence="2">
    <location>
        <begin position="554"/>
        <end position="565"/>
    </location>
</feature>
<feature type="region of interest" description="Disordered" evidence="2">
    <location>
        <begin position="283"/>
        <end position="326"/>
    </location>
</feature>
<dbReference type="SMART" id="SM00233">
    <property type="entry name" value="PH"/>
    <property type="match status" value="2"/>
</dbReference>
<dbReference type="RefSeq" id="XP_015283142.1">
    <property type="nucleotide sequence ID" value="XM_015427656.1"/>
</dbReference>
<protein>
    <submittedName>
        <fullName evidence="5">Myosin phosphatase Rho-interacting protein isoform X6</fullName>
    </submittedName>
</protein>
<dbReference type="InterPro" id="IPR039597">
    <property type="entry name" value="M-RIP_PH"/>
</dbReference>
<keyword evidence="1" id="KW-0175">Coiled coil</keyword>
<feature type="compositionally biased region" description="Pro residues" evidence="2">
    <location>
        <begin position="256"/>
        <end position="265"/>
    </location>
</feature>
<feature type="compositionally biased region" description="Basic and acidic residues" evidence="2">
    <location>
        <begin position="304"/>
        <end position="320"/>
    </location>
</feature>
<feature type="region of interest" description="Disordered" evidence="2">
    <location>
        <begin position="495"/>
        <end position="537"/>
    </location>
</feature>
<dbReference type="Pfam" id="PF00169">
    <property type="entry name" value="PH"/>
    <property type="match status" value="2"/>
</dbReference>
<feature type="compositionally biased region" description="Basic and acidic residues" evidence="2">
    <location>
        <begin position="210"/>
        <end position="234"/>
    </location>
</feature>
<dbReference type="PANTHER" id="PTHR17271:SF9">
    <property type="entry name" value="MYOSIN PHOSPHATASE RHO-INTERACTING PROTEIN"/>
    <property type="match status" value="1"/>
</dbReference>
<feature type="compositionally biased region" description="Basic and acidic residues" evidence="2">
    <location>
        <begin position="242"/>
        <end position="252"/>
    </location>
</feature>